<dbReference type="OrthoDB" id="9810610at2"/>
<evidence type="ECO:0000256" key="2">
    <source>
        <dbReference type="SAM" id="MobiDB-lite"/>
    </source>
</evidence>
<name>Q21AC2_RHOPB</name>
<keyword evidence="1" id="KW-0175">Coiled coil</keyword>
<dbReference type="EMBL" id="CP000301">
    <property type="protein sequence ID" value="ABD86664.1"/>
    <property type="molecule type" value="Genomic_DNA"/>
</dbReference>
<feature type="chain" id="PRO_5004200228" description="MotE family protein" evidence="3">
    <location>
        <begin position="28"/>
        <end position="241"/>
    </location>
</feature>
<sequence length="241" mass="25381">MASFARWRGIALGLGCFALCAQAPALAQSEPKLSKPLNLSEFAKASAKASAAKSSSAKPPSAARSRVAAKPDTAPDRAAAPVQTSAGVVKTAAAAPAAGEAPPAPPQESDAAKFCSNIADAALDARVAWQQKELQAAEEKLRQRIAELEAKRAEYEQWLKLREDFLKKAEDSVVEIYSRMEPEAAALQIASMADDTAAAVLAKLRVRNASAILNEMEPGRGARLADTLAGMRRADDGKTKK</sequence>
<proteinExistence type="predicted"/>
<feature type="region of interest" description="Disordered" evidence="2">
    <location>
        <begin position="49"/>
        <end position="111"/>
    </location>
</feature>
<dbReference type="KEGG" id="rpc:RPC_1100"/>
<dbReference type="AlphaFoldDB" id="Q21AC2"/>
<reference evidence="4" key="1">
    <citation type="submission" date="2006-03" db="EMBL/GenBank/DDBJ databases">
        <title>Complete sequence of Rhodopseudomonas palustris BisB18.</title>
        <authorList>
            <consortium name="US DOE Joint Genome Institute"/>
            <person name="Copeland A."/>
            <person name="Lucas S."/>
            <person name="Lapidus A."/>
            <person name="Barry K."/>
            <person name="Detter J.C."/>
            <person name="Glavina del Rio T."/>
            <person name="Hammon N."/>
            <person name="Israni S."/>
            <person name="Dalin E."/>
            <person name="Tice H."/>
            <person name="Pitluck S."/>
            <person name="Chain P."/>
            <person name="Malfatti S."/>
            <person name="Shin M."/>
            <person name="Vergez L."/>
            <person name="Schmutz J."/>
            <person name="Larimer F."/>
            <person name="Land M."/>
            <person name="Hauser L."/>
            <person name="Pelletier D.A."/>
            <person name="Kyrpides N."/>
            <person name="Anderson I."/>
            <person name="Oda Y."/>
            <person name="Harwood C.S."/>
            <person name="Richardson P."/>
        </authorList>
    </citation>
    <scope>NUCLEOTIDE SEQUENCE [LARGE SCALE GENOMIC DNA]</scope>
    <source>
        <strain evidence="4">BisB18</strain>
    </source>
</reference>
<accession>Q21AC2</accession>
<protein>
    <recommendedName>
        <fullName evidence="5">MotE family protein</fullName>
    </recommendedName>
</protein>
<dbReference type="eggNOG" id="COG3334">
    <property type="taxonomic scope" value="Bacteria"/>
</dbReference>
<organism evidence="4">
    <name type="scientific">Rhodopseudomonas palustris (strain BisB18)</name>
    <dbReference type="NCBI Taxonomy" id="316056"/>
    <lineage>
        <taxon>Bacteria</taxon>
        <taxon>Pseudomonadati</taxon>
        <taxon>Pseudomonadota</taxon>
        <taxon>Alphaproteobacteria</taxon>
        <taxon>Hyphomicrobiales</taxon>
        <taxon>Nitrobacteraceae</taxon>
        <taxon>Rhodopseudomonas</taxon>
    </lineage>
</organism>
<evidence type="ECO:0000256" key="1">
    <source>
        <dbReference type="SAM" id="Coils"/>
    </source>
</evidence>
<evidence type="ECO:0008006" key="5">
    <source>
        <dbReference type="Google" id="ProtNLM"/>
    </source>
</evidence>
<dbReference type="HOGENOM" id="CLU_1151127_0_0_5"/>
<feature type="signal peptide" evidence="3">
    <location>
        <begin position="1"/>
        <end position="27"/>
    </location>
</feature>
<evidence type="ECO:0000313" key="4">
    <source>
        <dbReference type="EMBL" id="ABD86664.1"/>
    </source>
</evidence>
<feature type="coiled-coil region" evidence="1">
    <location>
        <begin position="131"/>
        <end position="158"/>
    </location>
</feature>
<feature type="compositionally biased region" description="Low complexity" evidence="2">
    <location>
        <begin position="92"/>
        <end position="101"/>
    </location>
</feature>
<evidence type="ECO:0000256" key="3">
    <source>
        <dbReference type="SAM" id="SignalP"/>
    </source>
</evidence>
<gene>
    <name evidence="4" type="ordered locus">RPC_1100</name>
</gene>
<feature type="compositionally biased region" description="Low complexity" evidence="2">
    <location>
        <begin position="49"/>
        <end position="71"/>
    </location>
</feature>
<dbReference type="RefSeq" id="WP_011471569.1">
    <property type="nucleotide sequence ID" value="NC_007925.1"/>
</dbReference>
<keyword evidence="3" id="KW-0732">Signal</keyword>
<dbReference type="STRING" id="316056.RPC_1100"/>
<dbReference type="Gene3D" id="1.10.220.30">
    <property type="match status" value="1"/>
</dbReference>